<reference evidence="3" key="1">
    <citation type="submission" date="2022-10" db="EMBL/GenBank/DDBJ databases">
        <title>Whole-Genome Sequencing of Brachybacterium huguangmaarense BRM-3, Isolated from Betula schmidtii.</title>
        <authorList>
            <person name="Haam D."/>
        </authorList>
    </citation>
    <scope>NUCLEOTIDE SEQUENCE</scope>
    <source>
        <strain evidence="3">BRM-3</strain>
    </source>
</reference>
<feature type="compositionally biased region" description="Pro residues" evidence="1">
    <location>
        <begin position="128"/>
        <end position="139"/>
    </location>
</feature>
<dbReference type="EMBL" id="CP107020">
    <property type="protein sequence ID" value="UYG17817.1"/>
    <property type="molecule type" value="Genomic_DNA"/>
</dbReference>
<evidence type="ECO:0000256" key="1">
    <source>
        <dbReference type="SAM" id="MobiDB-lite"/>
    </source>
</evidence>
<protein>
    <submittedName>
        <fullName evidence="3">DUF1992 domain-containing protein</fullName>
    </submittedName>
</protein>
<organism evidence="3 4">
    <name type="scientific">Brachybacterium huguangmaarense</name>
    <dbReference type="NCBI Taxonomy" id="1652028"/>
    <lineage>
        <taxon>Bacteria</taxon>
        <taxon>Bacillati</taxon>
        <taxon>Actinomycetota</taxon>
        <taxon>Actinomycetes</taxon>
        <taxon>Micrococcales</taxon>
        <taxon>Dermabacteraceae</taxon>
        <taxon>Brachybacterium</taxon>
    </lineage>
</organism>
<dbReference type="RefSeq" id="WP_263595025.1">
    <property type="nucleotide sequence ID" value="NZ_CP107020.1"/>
</dbReference>
<evidence type="ECO:0000313" key="4">
    <source>
        <dbReference type="Proteomes" id="UP001164305"/>
    </source>
</evidence>
<dbReference type="Pfam" id="PF09350">
    <property type="entry name" value="DJC28_CD"/>
    <property type="match status" value="1"/>
</dbReference>
<evidence type="ECO:0000259" key="2">
    <source>
        <dbReference type="Pfam" id="PF09350"/>
    </source>
</evidence>
<gene>
    <name evidence="3" type="ORF">BRM3_05190</name>
</gene>
<name>A0ABY6G3X8_9MICO</name>
<proteinExistence type="predicted"/>
<dbReference type="Proteomes" id="UP001164305">
    <property type="component" value="Chromosome"/>
</dbReference>
<dbReference type="InterPro" id="IPR018961">
    <property type="entry name" value="DnaJ_homolog_subfam-C_membr-28"/>
</dbReference>
<keyword evidence="4" id="KW-1185">Reference proteome</keyword>
<feature type="region of interest" description="Disordered" evidence="1">
    <location>
        <begin position="124"/>
        <end position="152"/>
    </location>
</feature>
<feature type="domain" description="DnaJ homologue subfamily C member 28 conserved" evidence="2">
    <location>
        <begin position="8"/>
        <end position="70"/>
    </location>
</feature>
<accession>A0ABY6G3X8</accession>
<sequence length="152" mass="16842">MSSPGDPEDAVAEAIARGDFDDLPGAGAPLDLPAVHDPDWWIKQRLEHDDIDCDALLPVVMLLRREHEGLGGTLAALDTEEQVRDALEDFNARVLADRAAHPLARMLAPTVDVEARVAAWRAEHAARPVPPDPAPAPPPARRRWWERLRRRP</sequence>
<feature type="compositionally biased region" description="Basic and acidic residues" evidence="1">
    <location>
        <begin position="143"/>
        <end position="152"/>
    </location>
</feature>
<evidence type="ECO:0000313" key="3">
    <source>
        <dbReference type="EMBL" id="UYG17817.1"/>
    </source>
</evidence>